<comment type="cofactor">
    <cofactor evidence="6">
        <name>thiamine diphosphate</name>
        <dbReference type="ChEBI" id="CHEBI:58937"/>
    </cofactor>
    <text evidence="6">Binds 1 thiamine pyrophosphate per subunit.</text>
</comment>
<dbReference type="EMBL" id="FMXE01000018">
    <property type="protein sequence ID" value="SDA83578.1"/>
    <property type="molecule type" value="Genomic_DNA"/>
</dbReference>
<dbReference type="Gene3D" id="3.40.50.970">
    <property type="match status" value="2"/>
</dbReference>
<dbReference type="GO" id="GO:0000287">
    <property type="term" value="F:magnesium ion binding"/>
    <property type="evidence" value="ECO:0007669"/>
    <property type="project" value="UniProtKB-UniRule"/>
</dbReference>
<evidence type="ECO:0000256" key="2">
    <source>
        <dbReference type="ARBA" id="ARBA00022723"/>
    </source>
</evidence>
<keyword evidence="3 6" id="KW-0460">Magnesium</keyword>
<feature type="domain" description="Menaquinone biosynthesis protein MenD middle" evidence="9">
    <location>
        <begin position="211"/>
        <end position="385"/>
    </location>
</feature>
<dbReference type="AlphaFoldDB" id="A0A1G5YL96"/>
<accession>A0A1G5YL96</accession>
<dbReference type="UniPathway" id="UPA00079"/>
<evidence type="ECO:0000256" key="1">
    <source>
        <dbReference type="ARBA" id="ARBA00022679"/>
    </source>
</evidence>
<keyword evidence="1 6" id="KW-0808">Transferase</keyword>
<dbReference type="Pfam" id="PF02775">
    <property type="entry name" value="TPP_enzyme_C"/>
    <property type="match status" value="1"/>
</dbReference>
<dbReference type="CDD" id="cd02009">
    <property type="entry name" value="TPP_SHCHC_synthase"/>
    <property type="match status" value="1"/>
</dbReference>
<dbReference type="InterPro" id="IPR004433">
    <property type="entry name" value="MenaQ_synth_MenD"/>
</dbReference>
<evidence type="ECO:0000259" key="7">
    <source>
        <dbReference type="Pfam" id="PF02775"/>
    </source>
</evidence>
<feature type="domain" description="Thiamine pyrophosphate enzyme N-terminal TPP-binding" evidence="8">
    <location>
        <begin position="22"/>
        <end position="127"/>
    </location>
</feature>
<keyword evidence="5 6" id="KW-0464">Manganese</keyword>
<evidence type="ECO:0000256" key="5">
    <source>
        <dbReference type="ARBA" id="ARBA00023211"/>
    </source>
</evidence>
<dbReference type="InterPro" id="IPR012001">
    <property type="entry name" value="Thiamin_PyroP_enz_TPP-bd_dom"/>
</dbReference>
<dbReference type="GO" id="GO:0070204">
    <property type="term" value="F:2-succinyl-5-enolpyruvyl-6-hydroxy-3-cyclohexene-1-carboxylic-acid synthase activity"/>
    <property type="evidence" value="ECO:0007669"/>
    <property type="project" value="UniProtKB-UniRule"/>
</dbReference>
<dbReference type="Pfam" id="PF16582">
    <property type="entry name" value="TPP_enzyme_M_2"/>
    <property type="match status" value="1"/>
</dbReference>
<evidence type="ECO:0000259" key="9">
    <source>
        <dbReference type="Pfam" id="PF16582"/>
    </source>
</evidence>
<dbReference type="SUPFAM" id="SSF52518">
    <property type="entry name" value="Thiamin diphosphate-binding fold (THDP-binding)"/>
    <property type="match status" value="2"/>
</dbReference>
<dbReference type="GO" id="GO:0009234">
    <property type="term" value="P:menaquinone biosynthetic process"/>
    <property type="evidence" value="ECO:0007669"/>
    <property type="project" value="UniProtKB-UniRule"/>
</dbReference>
<dbReference type="NCBIfam" id="TIGR00173">
    <property type="entry name" value="menD"/>
    <property type="match status" value="1"/>
</dbReference>
<dbReference type="RefSeq" id="WP_245693263.1">
    <property type="nucleotide sequence ID" value="NZ_FMXE01000018.1"/>
</dbReference>
<dbReference type="GO" id="GO:0030145">
    <property type="term" value="F:manganese ion binding"/>
    <property type="evidence" value="ECO:0007669"/>
    <property type="project" value="UniProtKB-UniRule"/>
</dbReference>
<dbReference type="Gene3D" id="3.40.50.1220">
    <property type="entry name" value="TPP-binding domain"/>
    <property type="match status" value="1"/>
</dbReference>
<gene>
    <name evidence="6" type="primary">menD</name>
    <name evidence="10" type="ORF">SAMN03080617_02667</name>
</gene>
<feature type="domain" description="Thiamine pyrophosphate enzyme TPP-binding" evidence="7">
    <location>
        <begin position="418"/>
        <end position="539"/>
    </location>
</feature>
<organism evidence="10 11">
    <name type="scientific">Algoriphagus alkaliphilus</name>
    <dbReference type="NCBI Taxonomy" id="279824"/>
    <lineage>
        <taxon>Bacteria</taxon>
        <taxon>Pseudomonadati</taxon>
        <taxon>Bacteroidota</taxon>
        <taxon>Cytophagia</taxon>
        <taxon>Cytophagales</taxon>
        <taxon>Cyclobacteriaceae</taxon>
        <taxon>Algoriphagus</taxon>
    </lineage>
</organism>
<dbReference type="InterPro" id="IPR032264">
    <property type="entry name" value="MenD_middle"/>
</dbReference>
<dbReference type="InterPro" id="IPR029061">
    <property type="entry name" value="THDP-binding"/>
</dbReference>
<dbReference type="PANTHER" id="PTHR42916:SF1">
    <property type="entry name" value="PROTEIN PHYLLO, CHLOROPLASTIC"/>
    <property type="match status" value="1"/>
</dbReference>
<dbReference type="CDD" id="cd07037">
    <property type="entry name" value="TPP_PYR_MenD"/>
    <property type="match status" value="1"/>
</dbReference>
<dbReference type="Proteomes" id="UP000198756">
    <property type="component" value="Unassembled WGS sequence"/>
</dbReference>
<reference evidence="11" key="1">
    <citation type="submission" date="2016-10" db="EMBL/GenBank/DDBJ databases">
        <authorList>
            <person name="Varghese N."/>
            <person name="Submissions S."/>
        </authorList>
    </citation>
    <scope>NUCLEOTIDE SEQUENCE [LARGE SCALE GENOMIC DNA]</scope>
    <source>
        <strain evidence="11">DSM 22703</strain>
    </source>
</reference>
<evidence type="ECO:0000256" key="3">
    <source>
        <dbReference type="ARBA" id="ARBA00022842"/>
    </source>
</evidence>
<evidence type="ECO:0000313" key="11">
    <source>
        <dbReference type="Proteomes" id="UP000198756"/>
    </source>
</evidence>
<dbReference type="STRING" id="279824.SAMN03080617_02667"/>
<proteinExistence type="inferred from homology"/>
<dbReference type="PIRSF" id="PIRSF004983">
    <property type="entry name" value="MenD"/>
    <property type="match status" value="1"/>
</dbReference>
<comment type="function">
    <text evidence="6">Catalyzes the thiamine diphosphate-dependent decarboxylation of 2-oxoglutarate and the subsequent addition of the resulting succinic semialdehyde-thiamine pyrophosphate anion to isochorismate to yield 2-succinyl-5-enolpyruvyl-6-hydroxy-3-cyclohexene-1-carboxylate (SEPHCHC).</text>
</comment>
<comment type="similarity">
    <text evidence="6">Belongs to the TPP enzyme family. MenD subfamily.</text>
</comment>
<dbReference type="HAMAP" id="MF_01659">
    <property type="entry name" value="MenD"/>
    <property type="match status" value="1"/>
</dbReference>
<name>A0A1G5YL96_9BACT</name>
<comment type="pathway">
    <text evidence="6">Quinol/quinone metabolism; 1,4-dihydroxy-2-naphthoate biosynthesis; 1,4-dihydroxy-2-naphthoate from chorismate: step 2/7.</text>
</comment>
<evidence type="ECO:0000259" key="8">
    <source>
        <dbReference type="Pfam" id="PF02776"/>
    </source>
</evidence>
<protein>
    <recommendedName>
        <fullName evidence="6">2-succinyl-5-enolpyruvyl-6-hydroxy-3-cyclohexene-1-carboxylate synthase</fullName>
        <shortName evidence="6">SEPHCHC synthase</shortName>
        <ecNumber evidence="6">2.2.1.9</ecNumber>
    </recommendedName>
    <alternativeName>
        <fullName evidence="6">Menaquinone biosynthesis protein MenD</fullName>
    </alternativeName>
</protein>
<evidence type="ECO:0000256" key="6">
    <source>
        <dbReference type="HAMAP-Rule" id="MF_01659"/>
    </source>
</evidence>
<comment type="pathway">
    <text evidence="6">Quinol/quinone metabolism; menaquinone biosynthesis.</text>
</comment>
<comment type="catalytic activity">
    <reaction evidence="6">
        <text>isochorismate + 2-oxoglutarate + H(+) = 5-enolpyruvoyl-6-hydroxy-2-succinyl-cyclohex-3-ene-1-carboxylate + CO2</text>
        <dbReference type="Rhea" id="RHEA:25593"/>
        <dbReference type="ChEBI" id="CHEBI:15378"/>
        <dbReference type="ChEBI" id="CHEBI:16526"/>
        <dbReference type="ChEBI" id="CHEBI:16810"/>
        <dbReference type="ChEBI" id="CHEBI:29780"/>
        <dbReference type="ChEBI" id="CHEBI:58818"/>
        <dbReference type="EC" id="2.2.1.9"/>
    </reaction>
</comment>
<evidence type="ECO:0000256" key="4">
    <source>
        <dbReference type="ARBA" id="ARBA00023052"/>
    </source>
</evidence>
<dbReference type="InterPro" id="IPR011766">
    <property type="entry name" value="TPP_enzyme_TPP-bd"/>
</dbReference>
<keyword evidence="11" id="KW-1185">Reference proteome</keyword>
<dbReference type="PANTHER" id="PTHR42916">
    <property type="entry name" value="2-SUCCINYL-5-ENOLPYRUVYL-6-HYDROXY-3-CYCLOHEXENE-1-CARBOXYLATE SYNTHASE"/>
    <property type="match status" value="1"/>
</dbReference>
<dbReference type="UniPathway" id="UPA01057">
    <property type="reaction ID" value="UER00164"/>
</dbReference>
<sequence length="575" mass="64648">MPDHRKIHPNTIHLIIQPILDLVAICAKKGIEHAILSPGSRCAPLTLAFVRHPDIHARTISDERSAAFMALGMAQQLGQPVVLVCTSGSAALNYYPAIAEAFFQQVPLLILTADRPPEWVDQWDGQTIFQADVYGKHVKKSFQFPDSFANEAQVWHAGRIVNEAINLAKLFPAGPVHINIPLREPFYPAEAEKFVFPDHPREFTSVTSQTQLSEESLKHIKNRLNEVKRLVIVPGQQKPNAQIQSLLNELATNKKAVVITDSISNLQGDHCINLHDHWLGNENLHQDLAPDLVISFGKSVISKSLKQFLRKSEASHWHIQADGQAKDTYQRLTRILACSPAAFLNWLLLHLPLQSQDYFSKWSSLETKVNQALPQVFETTEFGEYPALFFLLKKIPPFSKIHLANSMAVRYVNFLGKRNQEIICNRGTSGIDGSNSTAVGCTFTTKEPVTLITGDMAFFYDRNAFWHNYTTPNLRIVVLNNHAGGIFRLIDGPAAQPELEEFFETKQQLSANHLAEEFGFFYLKVTSMEELKTSLSDFYEPSIHPKILEIETSSSKNAELLKEIKGKIRAVLDES</sequence>
<dbReference type="Pfam" id="PF02776">
    <property type="entry name" value="TPP_enzyme_N"/>
    <property type="match status" value="1"/>
</dbReference>
<dbReference type="EC" id="2.2.1.9" evidence="6"/>
<keyword evidence="2 6" id="KW-0479">Metal-binding</keyword>
<comment type="subunit">
    <text evidence="6">Homodimer.</text>
</comment>
<keyword evidence="4 6" id="KW-0786">Thiamine pyrophosphate</keyword>
<dbReference type="GO" id="GO:0030976">
    <property type="term" value="F:thiamine pyrophosphate binding"/>
    <property type="evidence" value="ECO:0007669"/>
    <property type="project" value="UniProtKB-UniRule"/>
</dbReference>
<evidence type="ECO:0000313" key="10">
    <source>
        <dbReference type="EMBL" id="SDA83578.1"/>
    </source>
</evidence>
<comment type="cofactor">
    <cofactor evidence="6">
        <name>Mg(2+)</name>
        <dbReference type="ChEBI" id="CHEBI:18420"/>
    </cofactor>
    <cofactor evidence="6">
        <name>Mn(2+)</name>
        <dbReference type="ChEBI" id="CHEBI:29035"/>
    </cofactor>
</comment>
<keyword evidence="6" id="KW-0474">Menaquinone biosynthesis</keyword>